<name>A0A329SBE6_9STRA</name>
<dbReference type="EMBL" id="MJFZ01000217">
    <property type="protein sequence ID" value="RAW33991.1"/>
    <property type="molecule type" value="Genomic_DNA"/>
</dbReference>
<dbReference type="AlphaFoldDB" id="A0A329SBE6"/>
<dbReference type="VEuPathDB" id="FungiDB:PC110_g9678"/>
<proteinExistence type="predicted"/>
<comment type="caution">
    <text evidence="1">The sequence shown here is derived from an EMBL/GenBank/DDBJ whole genome shotgun (WGS) entry which is preliminary data.</text>
</comment>
<protein>
    <recommendedName>
        <fullName evidence="3">Reverse transcriptase Ty1/copia-type domain-containing protein</fullName>
    </recommendedName>
</protein>
<dbReference type="OrthoDB" id="107701at2759"/>
<sequence length="131" mass="14548">MLITVYIDDLLLIGPAELCEQAATQIREDFRLTSLDEVKYRLGTEVSIDRAARRVMYCKEQCIKELLLKFHMASCRGAKTPEPSGTLQVRAPAENDTSLPYSELVGALVYLVSGTRPDIAHKEPGHVSCPL</sequence>
<evidence type="ECO:0008006" key="3">
    <source>
        <dbReference type="Google" id="ProtNLM"/>
    </source>
</evidence>
<dbReference type="STRING" id="29920.A0A329SBE6"/>
<dbReference type="Proteomes" id="UP000251314">
    <property type="component" value="Unassembled WGS sequence"/>
</dbReference>
<gene>
    <name evidence="1" type="ORF">PC110_g9678</name>
</gene>
<organism evidence="1 2">
    <name type="scientific">Phytophthora cactorum</name>
    <dbReference type="NCBI Taxonomy" id="29920"/>
    <lineage>
        <taxon>Eukaryota</taxon>
        <taxon>Sar</taxon>
        <taxon>Stramenopiles</taxon>
        <taxon>Oomycota</taxon>
        <taxon>Peronosporomycetes</taxon>
        <taxon>Peronosporales</taxon>
        <taxon>Peronosporaceae</taxon>
        <taxon>Phytophthora</taxon>
    </lineage>
</organism>
<keyword evidence="2" id="KW-1185">Reference proteome</keyword>
<reference evidence="1 2" key="1">
    <citation type="submission" date="2018-01" db="EMBL/GenBank/DDBJ databases">
        <title>Draft genome of the strawberry crown rot pathogen Phytophthora cactorum.</title>
        <authorList>
            <person name="Armitage A.D."/>
            <person name="Lysoe E."/>
            <person name="Nellist C.F."/>
            <person name="Harrison R.J."/>
            <person name="Brurberg M.B."/>
        </authorList>
    </citation>
    <scope>NUCLEOTIDE SEQUENCE [LARGE SCALE GENOMIC DNA]</scope>
    <source>
        <strain evidence="1 2">10300</strain>
    </source>
</reference>
<evidence type="ECO:0000313" key="1">
    <source>
        <dbReference type="EMBL" id="RAW33991.1"/>
    </source>
</evidence>
<accession>A0A329SBE6</accession>
<evidence type="ECO:0000313" key="2">
    <source>
        <dbReference type="Proteomes" id="UP000251314"/>
    </source>
</evidence>